<sequence>MAPKPCIKTNFLFIPDCLTVGDTVYDNTGGVVGKLADATVHANGTLDFSPSSVEKRSTELVKRHDYAVVCRDSAFTQYCRSSPWGYSCDQNGKLLFTGSREASCDQSCGCVNVAPVIVPVPCIRKQFLFISDCHLVNDTVFAENGTVVVGTLDFNPSPLIETRSLDLVKRHDYAVNCDNDRILTTFCIGAPYKYSCDKRGQITCDGQGFRVCLDFCTCQDLSPKPKCIVAPLIVDCNVVDGTIYDNNGTVLSQVSDAIVHANGDIELQSPAAIEKRDTDVTTSNYVLSCESTSGTKLCSGSPSFYSCNSNGKVVMQGPSNEVCDIECHCFKGNGGGNPKTPLLPPIGKPTPAPLSTIPITTITIVPLPSTTKPLVPRTLETWVTIQDIAFGCESVDGDLKPALSYDNDLTESCKASGYSCVPDMSSGAIIWDMVKPSPPIASCVRDANEEAEAMKKTKVSVTTKVTATATTTESNTLDFSTSTKKVAARDADEVKEAMKTKVSVTTKVTASATSTESNTLDFSTPTPLP</sequence>
<dbReference type="AlphaFoldDB" id="A0AA38XLB6"/>
<gene>
    <name evidence="2" type="ORF">H2200_001674</name>
</gene>
<comment type="caution">
    <text evidence="2">The sequence shown here is derived from an EMBL/GenBank/DDBJ whole genome shotgun (WGS) entry which is preliminary data.</text>
</comment>
<dbReference type="Proteomes" id="UP001172673">
    <property type="component" value="Unassembled WGS sequence"/>
</dbReference>
<evidence type="ECO:0000313" key="3">
    <source>
        <dbReference type="Proteomes" id="UP001172673"/>
    </source>
</evidence>
<proteinExistence type="predicted"/>
<feature type="region of interest" description="Disordered" evidence="1">
    <location>
        <begin position="508"/>
        <end position="529"/>
    </location>
</feature>
<dbReference type="EMBL" id="JAPDRK010000002">
    <property type="protein sequence ID" value="KAJ9615599.1"/>
    <property type="molecule type" value="Genomic_DNA"/>
</dbReference>
<organism evidence="2 3">
    <name type="scientific">Cladophialophora chaetospira</name>
    <dbReference type="NCBI Taxonomy" id="386627"/>
    <lineage>
        <taxon>Eukaryota</taxon>
        <taxon>Fungi</taxon>
        <taxon>Dikarya</taxon>
        <taxon>Ascomycota</taxon>
        <taxon>Pezizomycotina</taxon>
        <taxon>Eurotiomycetes</taxon>
        <taxon>Chaetothyriomycetidae</taxon>
        <taxon>Chaetothyriales</taxon>
        <taxon>Herpotrichiellaceae</taxon>
        <taxon>Cladophialophora</taxon>
    </lineage>
</organism>
<evidence type="ECO:0000256" key="1">
    <source>
        <dbReference type="SAM" id="MobiDB-lite"/>
    </source>
</evidence>
<feature type="compositionally biased region" description="Polar residues" evidence="1">
    <location>
        <begin position="516"/>
        <end position="529"/>
    </location>
</feature>
<keyword evidence="3" id="KW-1185">Reference proteome</keyword>
<name>A0AA38XLB6_9EURO</name>
<accession>A0AA38XLB6</accession>
<protein>
    <submittedName>
        <fullName evidence="2">Uncharacterized protein</fullName>
    </submittedName>
</protein>
<evidence type="ECO:0000313" key="2">
    <source>
        <dbReference type="EMBL" id="KAJ9615599.1"/>
    </source>
</evidence>
<reference evidence="2" key="1">
    <citation type="submission" date="2022-10" db="EMBL/GenBank/DDBJ databases">
        <title>Culturing micro-colonial fungi from biological soil crusts in the Mojave desert and describing Neophaeococcomyces mojavensis, and introducing the new genera and species Taxawa tesnikishii.</title>
        <authorList>
            <person name="Kurbessoian T."/>
            <person name="Stajich J.E."/>
        </authorList>
    </citation>
    <scope>NUCLEOTIDE SEQUENCE</scope>
    <source>
        <strain evidence="2">TK_41</strain>
    </source>
</reference>